<dbReference type="RefSeq" id="WP_144249778.1">
    <property type="nucleotide sequence ID" value="NZ_VLPK01000003.1"/>
</dbReference>
<evidence type="ECO:0000313" key="5">
    <source>
        <dbReference type="Proteomes" id="UP000318733"/>
    </source>
</evidence>
<proteinExistence type="predicted"/>
<dbReference type="GO" id="GO:0004519">
    <property type="term" value="F:endonuclease activity"/>
    <property type="evidence" value="ECO:0007669"/>
    <property type="project" value="TreeGrafter"/>
</dbReference>
<dbReference type="PANTHER" id="PTHR13966">
    <property type="entry name" value="ENDONUCLEASE RELATED"/>
    <property type="match status" value="1"/>
</dbReference>
<dbReference type="AlphaFoldDB" id="A0A556MIK0"/>
<dbReference type="InterPro" id="IPR001604">
    <property type="entry name" value="Endo_G_ENPP1-like_dom"/>
</dbReference>
<keyword evidence="5" id="KW-1185">Reference proteome</keyword>
<dbReference type="EMBL" id="VLPK01000003">
    <property type="protein sequence ID" value="TSJ39741.1"/>
    <property type="molecule type" value="Genomic_DNA"/>
</dbReference>
<feature type="binding site" evidence="2">
    <location>
        <position position="130"/>
    </location>
    <ligand>
        <name>Mg(2+)</name>
        <dbReference type="ChEBI" id="CHEBI:18420"/>
        <note>catalytic</note>
    </ligand>
</feature>
<dbReference type="InterPro" id="IPR044929">
    <property type="entry name" value="DNA/RNA_non-sp_Endonuclease_sf"/>
</dbReference>
<accession>A0A556MIK0</accession>
<dbReference type="InterPro" id="IPR044925">
    <property type="entry name" value="His-Me_finger_sf"/>
</dbReference>
<evidence type="ECO:0000259" key="3">
    <source>
        <dbReference type="Pfam" id="PF01223"/>
    </source>
</evidence>
<dbReference type="GO" id="GO:0046872">
    <property type="term" value="F:metal ion binding"/>
    <property type="evidence" value="ECO:0007669"/>
    <property type="project" value="UniProtKB-KW"/>
</dbReference>
<dbReference type="PANTHER" id="PTHR13966:SF5">
    <property type="entry name" value="ENDONUCLEASE G, MITOCHONDRIAL"/>
    <property type="match status" value="1"/>
</dbReference>
<dbReference type="OrthoDB" id="9811262at2"/>
<name>A0A556MIK0_9SPHI</name>
<organism evidence="4 5">
    <name type="scientific">Mucilaginibacter corticis</name>
    <dbReference type="NCBI Taxonomy" id="2597670"/>
    <lineage>
        <taxon>Bacteria</taxon>
        <taxon>Pseudomonadati</taxon>
        <taxon>Bacteroidota</taxon>
        <taxon>Sphingobacteriia</taxon>
        <taxon>Sphingobacteriales</taxon>
        <taxon>Sphingobacteriaceae</taxon>
        <taxon>Mucilaginibacter</taxon>
    </lineage>
</organism>
<feature type="domain" description="DNA/RNA non-specific endonuclease/pyrophosphatase/phosphodiesterase" evidence="3">
    <location>
        <begin position="20"/>
        <end position="158"/>
    </location>
</feature>
<feature type="active site" description="Proton acceptor" evidence="1">
    <location>
        <position position="99"/>
    </location>
</feature>
<dbReference type="GO" id="GO:0003676">
    <property type="term" value="F:nucleic acid binding"/>
    <property type="evidence" value="ECO:0007669"/>
    <property type="project" value="InterPro"/>
</dbReference>
<dbReference type="InterPro" id="IPR040255">
    <property type="entry name" value="Non-specific_endonuclease"/>
</dbReference>
<dbReference type="Pfam" id="PF01223">
    <property type="entry name" value="Endonuclease_NS"/>
    <property type="match status" value="1"/>
</dbReference>
<dbReference type="Proteomes" id="UP000318733">
    <property type="component" value="Unassembled WGS sequence"/>
</dbReference>
<gene>
    <name evidence="4" type="ORF">FO440_18570</name>
</gene>
<evidence type="ECO:0000256" key="2">
    <source>
        <dbReference type="PIRSR" id="PIRSR640255-2"/>
    </source>
</evidence>
<evidence type="ECO:0000256" key="1">
    <source>
        <dbReference type="PIRSR" id="PIRSR640255-1"/>
    </source>
</evidence>
<dbReference type="SUPFAM" id="SSF54060">
    <property type="entry name" value="His-Me finger endonucleases"/>
    <property type="match status" value="1"/>
</dbReference>
<keyword evidence="2" id="KW-0479">Metal-binding</keyword>
<reference evidence="4 5" key="1">
    <citation type="submission" date="2019-07" db="EMBL/GenBank/DDBJ databases">
        <authorList>
            <person name="Huq M.A."/>
        </authorList>
    </citation>
    <scope>NUCLEOTIDE SEQUENCE [LARGE SCALE GENOMIC DNA]</scope>
    <source>
        <strain evidence="4 5">MAH-19</strain>
    </source>
</reference>
<protein>
    <recommendedName>
        <fullName evidence="3">DNA/RNA non-specific endonuclease/pyrophosphatase/phosphodiesterase domain-containing protein</fullName>
    </recommendedName>
</protein>
<evidence type="ECO:0000313" key="4">
    <source>
        <dbReference type="EMBL" id="TSJ39741.1"/>
    </source>
</evidence>
<comment type="caution">
    <text evidence="4">The sequence shown here is derived from an EMBL/GenBank/DDBJ whole genome shotgun (WGS) entry which is preliminary data.</text>
</comment>
<sequence length="166" mass="19253">MLTISPIVQQVKLIFLLSSFAYSQDTITIHHKRYTTTFDKVLLYPVKVYWVDSTESICNTKTPGHVKRTNDFKADPKLADYTDLKDDYKRGNERYDRGHNMDAADNACDIDQMRECFYFSNMTPQAKHLNEQTWKVLEDHTRKLAISARKVEIWCGSFGSIENMAG</sequence>
<dbReference type="GO" id="GO:0016787">
    <property type="term" value="F:hydrolase activity"/>
    <property type="evidence" value="ECO:0007669"/>
    <property type="project" value="InterPro"/>
</dbReference>
<dbReference type="Gene3D" id="3.40.570.10">
    <property type="entry name" value="Extracellular Endonuclease, subunit A"/>
    <property type="match status" value="1"/>
</dbReference>